<feature type="transmembrane region" description="Helical" evidence="1">
    <location>
        <begin position="7"/>
        <end position="26"/>
    </location>
</feature>
<dbReference type="Proteomes" id="UP000824065">
    <property type="component" value="Unassembled WGS sequence"/>
</dbReference>
<gene>
    <name evidence="2" type="ORF">H9725_02465</name>
</gene>
<feature type="transmembrane region" description="Helical" evidence="1">
    <location>
        <begin position="114"/>
        <end position="136"/>
    </location>
</feature>
<evidence type="ECO:0000313" key="2">
    <source>
        <dbReference type="EMBL" id="HIZ57439.1"/>
    </source>
</evidence>
<proteinExistence type="predicted"/>
<feature type="transmembrane region" description="Helical" evidence="1">
    <location>
        <begin position="88"/>
        <end position="108"/>
    </location>
</feature>
<evidence type="ECO:0000256" key="1">
    <source>
        <dbReference type="SAM" id="Phobius"/>
    </source>
</evidence>
<dbReference type="AlphaFoldDB" id="A0A9D2FE38"/>
<keyword evidence="1" id="KW-1133">Transmembrane helix</keyword>
<reference evidence="2" key="2">
    <citation type="submission" date="2021-04" db="EMBL/GenBank/DDBJ databases">
        <authorList>
            <person name="Gilroy R."/>
        </authorList>
    </citation>
    <scope>NUCLEOTIDE SEQUENCE</scope>
    <source>
        <strain evidence="2">ChiBcec16-3735</strain>
    </source>
</reference>
<protein>
    <submittedName>
        <fullName evidence="2">Uncharacterized protein</fullName>
    </submittedName>
</protein>
<accession>A0A9D2FE38</accession>
<dbReference type="EMBL" id="DXBJ01000017">
    <property type="protein sequence ID" value="HIZ57439.1"/>
    <property type="molecule type" value="Genomic_DNA"/>
</dbReference>
<keyword evidence="1" id="KW-0472">Membrane</keyword>
<organism evidence="2 3">
    <name type="scientific">Candidatus Faecalibacterium gallistercoris</name>
    <dbReference type="NCBI Taxonomy" id="2838579"/>
    <lineage>
        <taxon>Bacteria</taxon>
        <taxon>Bacillati</taxon>
        <taxon>Bacillota</taxon>
        <taxon>Clostridia</taxon>
        <taxon>Eubacteriales</taxon>
        <taxon>Oscillospiraceae</taxon>
        <taxon>Faecalibacterium</taxon>
    </lineage>
</organism>
<name>A0A9D2FE38_9FIRM</name>
<sequence>MKEKLPFIIYIGIGAALMAASLPHMDGYYGNMVFWVGFGTVCAESVQLLKYCWWRAPAHKDAYEAKRQEAHINAVDERKQMLRMRAGYLVNQLMFWILLGLDFVLALLKAPAWIILILFVLWIFQYIVGVVIYHHLEKRL</sequence>
<feature type="transmembrane region" description="Helical" evidence="1">
    <location>
        <begin position="32"/>
        <end position="53"/>
    </location>
</feature>
<keyword evidence="1" id="KW-0812">Transmembrane</keyword>
<evidence type="ECO:0000313" key="3">
    <source>
        <dbReference type="Proteomes" id="UP000824065"/>
    </source>
</evidence>
<comment type="caution">
    <text evidence="2">The sequence shown here is derived from an EMBL/GenBank/DDBJ whole genome shotgun (WGS) entry which is preliminary data.</text>
</comment>
<reference evidence="2" key="1">
    <citation type="journal article" date="2021" name="PeerJ">
        <title>Extensive microbial diversity within the chicken gut microbiome revealed by metagenomics and culture.</title>
        <authorList>
            <person name="Gilroy R."/>
            <person name="Ravi A."/>
            <person name="Getino M."/>
            <person name="Pursley I."/>
            <person name="Horton D.L."/>
            <person name="Alikhan N.F."/>
            <person name="Baker D."/>
            <person name="Gharbi K."/>
            <person name="Hall N."/>
            <person name="Watson M."/>
            <person name="Adriaenssens E.M."/>
            <person name="Foster-Nyarko E."/>
            <person name="Jarju S."/>
            <person name="Secka A."/>
            <person name="Antonio M."/>
            <person name="Oren A."/>
            <person name="Chaudhuri R.R."/>
            <person name="La Ragione R."/>
            <person name="Hildebrand F."/>
            <person name="Pallen M.J."/>
        </authorList>
    </citation>
    <scope>NUCLEOTIDE SEQUENCE</scope>
    <source>
        <strain evidence="2">ChiBcec16-3735</strain>
    </source>
</reference>